<evidence type="ECO:0000259" key="3">
    <source>
        <dbReference type="PROSITE" id="PS50893"/>
    </source>
</evidence>
<accession>A0A0B7H2A2</accession>
<dbReference type="RefSeq" id="WP_002700754.1">
    <property type="nucleotide sequence ID" value="NZ_CDNC01000048.1"/>
</dbReference>
<dbReference type="InterPro" id="IPR003439">
    <property type="entry name" value="ABC_transporter-like_ATP-bd"/>
</dbReference>
<dbReference type="Proteomes" id="UP000042527">
    <property type="component" value="Unassembled WGS sequence"/>
</dbReference>
<dbReference type="PANTHER" id="PTHR24220">
    <property type="entry name" value="IMPORT ATP-BINDING PROTEIN"/>
    <property type="match status" value="1"/>
</dbReference>
<dbReference type="EMBL" id="CDNC01000048">
    <property type="protein sequence ID" value="CEM63066.1"/>
    <property type="molecule type" value="Genomic_DNA"/>
</dbReference>
<evidence type="ECO:0000313" key="4">
    <source>
        <dbReference type="EMBL" id="CEM63066.1"/>
    </source>
</evidence>
<reference evidence="6" key="2">
    <citation type="submission" date="2015-01" db="EMBL/GenBank/DDBJ databases">
        <authorList>
            <person name="Manzoor Shahid"/>
            <person name="Zubair Saima"/>
        </authorList>
    </citation>
    <scope>NUCLEOTIDE SEQUENCE [LARGE SCALE GENOMIC DNA]</scope>
    <source>
        <strain evidence="6">V1</strain>
    </source>
</reference>
<dbReference type="GO" id="GO:0022857">
    <property type="term" value="F:transmembrane transporter activity"/>
    <property type="evidence" value="ECO:0007669"/>
    <property type="project" value="TreeGrafter"/>
</dbReference>
<evidence type="ECO:0000313" key="7">
    <source>
        <dbReference type="Proteomes" id="UP000323594"/>
    </source>
</evidence>
<dbReference type="PROSITE" id="PS50893">
    <property type="entry name" value="ABC_TRANSPORTER_2"/>
    <property type="match status" value="1"/>
</dbReference>
<keyword evidence="1" id="KW-0547">Nucleotide-binding</keyword>
<keyword evidence="6" id="KW-1185">Reference proteome</keyword>
<dbReference type="EMBL" id="CP042817">
    <property type="protein sequence ID" value="QEJ97192.1"/>
    <property type="molecule type" value="Genomic_DNA"/>
</dbReference>
<sequence>MYELTVDDVCKSYKVKNKKIEVNKHIHFKVEPANLVWIYGNSGAGKSTFLNIITGIDDSDSGSVSWNGKAITSMNANARAQFRLENCGLIFQFFELIKSQTIYNNAALPLKIQKKSSKEIQAILFPLFELFDLQSLVHKKPNELSGGERQRVSIVRALSAAPKYLVADEITSSLDIKRSHQVYEYLRGYIQKKNGVGIFVSHDPIIKNYADKVYKMEEGCLTEAVYKEE</sequence>
<gene>
    <name evidence="5" type="ORF">FUT82_03775</name>
    <name evidence="4" type="ORF">TPHV1_60054</name>
</gene>
<proteinExistence type="predicted"/>
<evidence type="ECO:0000256" key="1">
    <source>
        <dbReference type="ARBA" id="ARBA00022741"/>
    </source>
</evidence>
<name>A0A0B7H2A2_TREPH</name>
<dbReference type="GO" id="GO:0005886">
    <property type="term" value="C:plasma membrane"/>
    <property type="evidence" value="ECO:0007669"/>
    <property type="project" value="TreeGrafter"/>
</dbReference>
<reference evidence="5 7" key="3">
    <citation type="submission" date="2019-08" db="EMBL/GenBank/DDBJ databases">
        <authorList>
            <person name="Kuhnert P."/>
        </authorList>
    </citation>
    <scope>NUCLEOTIDE SEQUENCE [LARGE SCALE GENOMIC DNA]</scope>
    <source>
        <strain evidence="5 7">B36.5</strain>
    </source>
</reference>
<dbReference type="GeneID" id="57751947"/>
<dbReference type="Pfam" id="PF00005">
    <property type="entry name" value="ABC_tran"/>
    <property type="match status" value="1"/>
</dbReference>
<evidence type="ECO:0000313" key="5">
    <source>
        <dbReference type="EMBL" id="QEJ97192.1"/>
    </source>
</evidence>
<dbReference type="InterPro" id="IPR027417">
    <property type="entry name" value="P-loop_NTPase"/>
</dbReference>
<dbReference type="InterPro" id="IPR015854">
    <property type="entry name" value="ABC_transpr_LolD-like"/>
</dbReference>
<reference evidence="4" key="1">
    <citation type="submission" date="2015-01" db="EMBL/GenBank/DDBJ databases">
        <authorList>
            <person name="Xiang T."/>
            <person name="Song Y."/>
            <person name="Huang L."/>
            <person name="Wang B."/>
            <person name="Wu P."/>
        </authorList>
    </citation>
    <scope>NUCLEOTIDE SEQUENCE [LARGE SCALE GENOMIC DNA]</scope>
    <source>
        <strain evidence="4">V1</strain>
    </source>
</reference>
<feature type="domain" description="ABC transporter" evidence="3">
    <location>
        <begin position="4"/>
        <end position="229"/>
    </location>
</feature>
<organism evidence="4 6">
    <name type="scientific">Treponema phagedenis</name>
    <dbReference type="NCBI Taxonomy" id="162"/>
    <lineage>
        <taxon>Bacteria</taxon>
        <taxon>Pseudomonadati</taxon>
        <taxon>Spirochaetota</taxon>
        <taxon>Spirochaetia</taxon>
        <taxon>Spirochaetales</taxon>
        <taxon>Treponemataceae</taxon>
        <taxon>Treponema</taxon>
    </lineage>
</organism>
<dbReference type="GO" id="GO:0016887">
    <property type="term" value="F:ATP hydrolysis activity"/>
    <property type="evidence" value="ECO:0007669"/>
    <property type="project" value="InterPro"/>
</dbReference>
<keyword evidence="2 4" id="KW-0067">ATP-binding</keyword>
<dbReference type="InterPro" id="IPR017871">
    <property type="entry name" value="ABC_transporter-like_CS"/>
</dbReference>
<dbReference type="Gene3D" id="3.40.50.300">
    <property type="entry name" value="P-loop containing nucleotide triphosphate hydrolases"/>
    <property type="match status" value="1"/>
</dbReference>
<dbReference type="AlphaFoldDB" id="A0A0B7H2A2"/>
<dbReference type="Proteomes" id="UP000323594">
    <property type="component" value="Chromosome"/>
</dbReference>
<dbReference type="OrthoDB" id="9802264at2"/>
<dbReference type="GO" id="GO:0005524">
    <property type="term" value="F:ATP binding"/>
    <property type="evidence" value="ECO:0007669"/>
    <property type="project" value="UniProtKB-KW"/>
</dbReference>
<evidence type="ECO:0000256" key="2">
    <source>
        <dbReference type="ARBA" id="ARBA00022840"/>
    </source>
</evidence>
<dbReference type="SUPFAM" id="SSF52540">
    <property type="entry name" value="P-loop containing nucleoside triphosphate hydrolases"/>
    <property type="match status" value="1"/>
</dbReference>
<dbReference type="PROSITE" id="PS00211">
    <property type="entry name" value="ABC_TRANSPORTER_1"/>
    <property type="match status" value="1"/>
</dbReference>
<evidence type="ECO:0000313" key="6">
    <source>
        <dbReference type="Proteomes" id="UP000042527"/>
    </source>
</evidence>
<protein>
    <submittedName>
        <fullName evidence="5">ABC transporter ATP-binding protein</fullName>
    </submittedName>
    <submittedName>
        <fullName evidence="4">ABC transporter, ATP-binding protein</fullName>
    </submittedName>
</protein>